<proteinExistence type="predicted"/>
<dbReference type="AlphaFoldDB" id="A0A5B6UUJ8"/>
<dbReference type="InterPro" id="IPR050951">
    <property type="entry name" value="Retrovirus_Pol_polyprotein"/>
</dbReference>
<organism evidence="1 2">
    <name type="scientific">Gossypium australe</name>
    <dbReference type="NCBI Taxonomy" id="47621"/>
    <lineage>
        <taxon>Eukaryota</taxon>
        <taxon>Viridiplantae</taxon>
        <taxon>Streptophyta</taxon>
        <taxon>Embryophyta</taxon>
        <taxon>Tracheophyta</taxon>
        <taxon>Spermatophyta</taxon>
        <taxon>Magnoliopsida</taxon>
        <taxon>eudicotyledons</taxon>
        <taxon>Gunneridae</taxon>
        <taxon>Pentapetalae</taxon>
        <taxon>rosids</taxon>
        <taxon>malvids</taxon>
        <taxon>Malvales</taxon>
        <taxon>Malvaceae</taxon>
        <taxon>Malvoideae</taxon>
        <taxon>Gossypium</taxon>
    </lineage>
</organism>
<dbReference type="PANTHER" id="PTHR37984:SF5">
    <property type="entry name" value="PROTEIN NYNRIN-LIKE"/>
    <property type="match status" value="1"/>
</dbReference>
<protein>
    <submittedName>
        <fullName evidence="1">RNA-directed DNA polymerase-like protein</fullName>
    </submittedName>
</protein>
<dbReference type="InterPro" id="IPR043128">
    <property type="entry name" value="Rev_trsase/Diguanyl_cyclase"/>
</dbReference>
<dbReference type="Proteomes" id="UP000325315">
    <property type="component" value="Unassembled WGS sequence"/>
</dbReference>
<dbReference type="Gene3D" id="3.30.70.270">
    <property type="match status" value="1"/>
</dbReference>
<dbReference type="EMBL" id="SMMG02000009">
    <property type="protein sequence ID" value="KAA3461770.1"/>
    <property type="molecule type" value="Genomic_DNA"/>
</dbReference>
<dbReference type="SUPFAM" id="SSF56672">
    <property type="entry name" value="DNA/RNA polymerases"/>
    <property type="match status" value="1"/>
</dbReference>
<evidence type="ECO:0000313" key="2">
    <source>
        <dbReference type="Proteomes" id="UP000325315"/>
    </source>
</evidence>
<keyword evidence="1" id="KW-0808">Transferase</keyword>
<dbReference type="PANTHER" id="PTHR37984">
    <property type="entry name" value="PROTEIN CBG26694"/>
    <property type="match status" value="1"/>
</dbReference>
<gene>
    <name evidence="1" type="ORF">EPI10_028318</name>
</gene>
<comment type="caution">
    <text evidence="1">The sequence shown here is derived from an EMBL/GenBank/DDBJ whole genome shotgun (WGS) entry which is preliminary data.</text>
</comment>
<name>A0A5B6UUJ8_9ROSI</name>
<keyword evidence="1" id="KW-0548">Nucleotidyltransferase</keyword>
<sequence length="84" mass="9624">MNEAEHDQHLRVVLQPLIGFLGHVISTNGILVDPNKILAILNWNPPRNVIKVHSFLGLAGYYRRFVKFFSIIALSITRLFQKDV</sequence>
<accession>A0A5B6UUJ8</accession>
<dbReference type="OrthoDB" id="415724at2759"/>
<dbReference type="GO" id="GO:0003964">
    <property type="term" value="F:RNA-directed DNA polymerase activity"/>
    <property type="evidence" value="ECO:0007669"/>
    <property type="project" value="UniProtKB-KW"/>
</dbReference>
<reference evidence="2" key="1">
    <citation type="journal article" date="2019" name="Plant Biotechnol. J.">
        <title>Genome sequencing of the Australian wild diploid species Gossypium australe highlights disease resistance and delayed gland morphogenesis.</title>
        <authorList>
            <person name="Cai Y."/>
            <person name="Cai X."/>
            <person name="Wang Q."/>
            <person name="Wang P."/>
            <person name="Zhang Y."/>
            <person name="Cai C."/>
            <person name="Xu Y."/>
            <person name="Wang K."/>
            <person name="Zhou Z."/>
            <person name="Wang C."/>
            <person name="Geng S."/>
            <person name="Li B."/>
            <person name="Dong Q."/>
            <person name="Hou Y."/>
            <person name="Wang H."/>
            <person name="Ai P."/>
            <person name="Liu Z."/>
            <person name="Yi F."/>
            <person name="Sun M."/>
            <person name="An G."/>
            <person name="Cheng J."/>
            <person name="Zhang Y."/>
            <person name="Shi Q."/>
            <person name="Xie Y."/>
            <person name="Shi X."/>
            <person name="Chang Y."/>
            <person name="Huang F."/>
            <person name="Chen Y."/>
            <person name="Hong S."/>
            <person name="Mi L."/>
            <person name="Sun Q."/>
            <person name="Zhang L."/>
            <person name="Zhou B."/>
            <person name="Peng R."/>
            <person name="Zhang X."/>
            <person name="Liu F."/>
        </authorList>
    </citation>
    <scope>NUCLEOTIDE SEQUENCE [LARGE SCALE GENOMIC DNA]</scope>
    <source>
        <strain evidence="2">cv. PA1801</strain>
    </source>
</reference>
<evidence type="ECO:0000313" key="1">
    <source>
        <dbReference type="EMBL" id="KAA3461770.1"/>
    </source>
</evidence>
<keyword evidence="2" id="KW-1185">Reference proteome</keyword>
<dbReference type="InterPro" id="IPR043502">
    <property type="entry name" value="DNA/RNA_pol_sf"/>
</dbReference>
<keyword evidence="1" id="KW-0695">RNA-directed DNA polymerase</keyword>